<evidence type="ECO:0000313" key="4">
    <source>
        <dbReference type="Proteomes" id="UP000015101"/>
    </source>
</evidence>
<proteinExistence type="predicted"/>
<dbReference type="Proteomes" id="UP000015101">
    <property type="component" value="Unassembled WGS sequence"/>
</dbReference>
<evidence type="ECO:0000259" key="1">
    <source>
        <dbReference type="Pfam" id="PF01030"/>
    </source>
</evidence>
<dbReference type="GeneID" id="20217449"/>
<dbReference type="HOGENOM" id="CLU_1880567_0_0_1"/>
<dbReference type="SUPFAM" id="SSF52058">
    <property type="entry name" value="L domain-like"/>
    <property type="match status" value="1"/>
</dbReference>
<reference evidence="2 4" key="2">
    <citation type="journal article" date="2013" name="Nature">
        <title>Insights into bilaterian evolution from three spiralian genomes.</title>
        <authorList>
            <person name="Simakov O."/>
            <person name="Marletaz F."/>
            <person name="Cho S.J."/>
            <person name="Edsinger-Gonzales E."/>
            <person name="Havlak P."/>
            <person name="Hellsten U."/>
            <person name="Kuo D.H."/>
            <person name="Larsson T."/>
            <person name="Lv J."/>
            <person name="Arendt D."/>
            <person name="Savage R."/>
            <person name="Osoegawa K."/>
            <person name="de Jong P."/>
            <person name="Grimwood J."/>
            <person name="Chapman J.A."/>
            <person name="Shapiro H."/>
            <person name="Aerts A."/>
            <person name="Otillar R.P."/>
            <person name="Terry A.Y."/>
            <person name="Boore J.L."/>
            <person name="Grigoriev I.V."/>
            <person name="Lindberg D.R."/>
            <person name="Seaver E.C."/>
            <person name="Weisblat D.A."/>
            <person name="Putnam N.H."/>
            <person name="Rokhsar D.S."/>
        </authorList>
    </citation>
    <scope>NUCLEOTIDE SEQUENCE</scope>
</reference>
<dbReference type="OrthoDB" id="6219513at2759"/>
<dbReference type="OMA" id="FRHYAFR"/>
<evidence type="ECO:0000313" key="2">
    <source>
        <dbReference type="EMBL" id="ESO07459.1"/>
    </source>
</evidence>
<organism evidence="3 4">
    <name type="scientific">Helobdella robusta</name>
    <name type="common">Californian leech</name>
    <dbReference type="NCBI Taxonomy" id="6412"/>
    <lineage>
        <taxon>Eukaryota</taxon>
        <taxon>Metazoa</taxon>
        <taxon>Spiralia</taxon>
        <taxon>Lophotrochozoa</taxon>
        <taxon>Annelida</taxon>
        <taxon>Clitellata</taxon>
        <taxon>Hirudinea</taxon>
        <taxon>Rhynchobdellida</taxon>
        <taxon>Glossiphoniidae</taxon>
        <taxon>Helobdella</taxon>
    </lineage>
</organism>
<dbReference type="eggNOG" id="KOG1025">
    <property type="taxonomic scope" value="Eukaryota"/>
</dbReference>
<name>T1G8Q2_HELRO</name>
<feature type="domain" description="Receptor L-domain" evidence="1">
    <location>
        <begin position="11"/>
        <end position="130"/>
    </location>
</feature>
<dbReference type="Pfam" id="PF01030">
    <property type="entry name" value="Recep_L_domain"/>
    <property type="match status" value="1"/>
</dbReference>
<dbReference type="CTD" id="20217449"/>
<dbReference type="STRING" id="6412.T1G8Q2"/>
<dbReference type="KEGG" id="hro:HELRODRAFT_92969"/>
<dbReference type="InParanoid" id="T1G8Q2"/>
<sequence length="136" mass="15430">VSANNIRSFQNCTTIEGSIRINEVSMKGDRGRNVSSLTFESLLTFSTVTEITGYLVLQSLGVGVRNLSFFKNLRVIHGRSLYDHSYSLFVDQTNLEYLGLRKLKNIKFGSVLIKNNIHLCYLQNFPWSTLFSNNGQ</sequence>
<dbReference type="EnsemblMetazoa" id="HelroT92969">
    <property type="protein sequence ID" value="HelroP92969"/>
    <property type="gene ID" value="HelroG92969"/>
</dbReference>
<dbReference type="InterPro" id="IPR000494">
    <property type="entry name" value="Rcpt_L-dom"/>
</dbReference>
<gene>
    <name evidence="3" type="primary">20217449</name>
    <name evidence="2" type="ORF">HELRODRAFT_92969</name>
</gene>
<reference evidence="4" key="1">
    <citation type="submission" date="2012-12" db="EMBL/GenBank/DDBJ databases">
        <authorList>
            <person name="Hellsten U."/>
            <person name="Grimwood J."/>
            <person name="Chapman J.A."/>
            <person name="Shapiro H."/>
            <person name="Aerts A."/>
            <person name="Otillar R.P."/>
            <person name="Terry A.Y."/>
            <person name="Boore J.L."/>
            <person name="Simakov O."/>
            <person name="Marletaz F."/>
            <person name="Cho S.-J."/>
            <person name="Edsinger-Gonzales E."/>
            <person name="Havlak P."/>
            <person name="Kuo D.-H."/>
            <person name="Larsson T."/>
            <person name="Lv J."/>
            <person name="Arendt D."/>
            <person name="Savage R."/>
            <person name="Osoegawa K."/>
            <person name="de Jong P."/>
            <person name="Lindberg D.R."/>
            <person name="Seaver E.C."/>
            <person name="Weisblat D.A."/>
            <person name="Putnam N.H."/>
            <person name="Grigoriev I.V."/>
            <person name="Rokhsar D.S."/>
        </authorList>
    </citation>
    <scope>NUCLEOTIDE SEQUENCE</scope>
</reference>
<evidence type="ECO:0000313" key="3">
    <source>
        <dbReference type="EnsemblMetazoa" id="HelroP92969"/>
    </source>
</evidence>
<dbReference type="EMBL" id="KB096194">
    <property type="protein sequence ID" value="ESO07459.1"/>
    <property type="molecule type" value="Genomic_DNA"/>
</dbReference>
<dbReference type="EMBL" id="AMQM01011221">
    <property type="status" value="NOT_ANNOTATED_CDS"/>
    <property type="molecule type" value="Genomic_DNA"/>
</dbReference>
<keyword evidence="4" id="KW-1185">Reference proteome</keyword>
<reference evidence="3" key="3">
    <citation type="submission" date="2015-06" db="UniProtKB">
        <authorList>
            <consortium name="EnsemblMetazoa"/>
        </authorList>
    </citation>
    <scope>IDENTIFICATION</scope>
</reference>
<dbReference type="RefSeq" id="XP_009014443.1">
    <property type="nucleotide sequence ID" value="XM_009016195.1"/>
</dbReference>
<dbReference type="AlphaFoldDB" id="T1G8Q2"/>
<protein>
    <recommendedName>
        <fullName evidence="1">Receptor L-domain domain-containing protein</fullName>
    </recommendedName>
</protein>
<dbReference type="Gene3D" id="3.80.20.20">
    <property type="entry name" value="Receptor L-domain"/>
    <property type="match status" value="1"/>
</dbReference>
<dbReference type="InterPro" id="IPR036941">
    <property type="entry name" value="Rcpt_L-dom_sf"/>
</dbReference>
<accession>T1G8Q2</accession>